<gene>
    <name evidence="1" type="ORF">PLEPLA_LOCUS17435</name>
</gene>
<keyword evidence="2" id="KW-1185">Reference proteome</keyword>
<organism evidence="1 2">
    <name type="scientific">Pleuronectes platessa</name>
    <name type="common">European plaice</name>
    <dbReference type="NCBI Taxonomy" id="8262"/>
    <lineage>
        <taxon>Eukaryota</taxon>
        <taxon>Metazoa</taxon>
        <taxon>Chordata</taxon>
        <taxon>Craniata</taxon>
        <taxon>Vertebrata</taxon>
        <taxon>Euteleostomi</taxon>
        <taxon>Actinopterygii</taxon>
        <taxon>Neopterygii</taxon>
        <taxon>Teleostei</taxon>
        <taxon>Neoteleostei</taxon>
        <taxon>Acanthomorphata</taxon>
        <taxon>Carangaria</taxon>
        <taxon>Pleuronectiformes</taxon>
        <taxon>Pleuronectoidei</taxon>
        <taxon>Pleuronectidae</taxon>
        <taxon>Pleuronectes</taxon>
    </lineage>
</organism>
<protein>
    <submittedName>
        <fullName evidence="1">Uncharacterized protein</fullName>
    </submittedName>
</protein>
<dbReference type="EMBL" id="CADEAL010001137">
    <property type="protein sequence ID" value="CAB1429457.1"/>
    <property type="molecule type" value="Genomic_DNA"/>
</dbReference>
<reference evidence="1" key="1">
    <citation type="submission" date="2020-03" db="EMBL/GenBank/DDBJ databases">
        <authorList>
            <person name="Weist P."/>
        </authorList>
    </citation>
    <scope>NUCLEOTIDE SEQUENCE</scope>
</reference>
<sequence length="156" mass="17663">MAAASKRRRWSGRKLLATEDEITARPTRDFLPRQEVEAQLRGKGLFLCHPRCSCPCSSRVLLHDPDEMCSGSRDAIISTSSRSAHELIRWHMIPIVRTVKSLHGPGRFSQFAGEPAPAPAWLHRAAQTVEGLSGCHKAWWPRDLLVEVSEYKRRQL</sequence>
<accession>A0A9N7UFA7</accession>
<evidence type="ECO:0000313" key="1">
    <source>
        <dbReference type="EMBL" id="CAB1429457.1"/>
    </source>
</evidence>
<name>A0A9N7UFA7_PLEPL</name>
<evidence type="ECO:0000313" key="2">
    <source>
        <dbReference type="Proteomes" id="UP001153269"/>
    </source>
</evidence>
<dbReference type="AlphaFoldDB" id="A0A9N7UFA7"/>
<dbReference type="Proteomes" id="UP001153269">
    <property type="component" value="Unassembled WGS sequence"/>
</dbReference>
<comment type="caution">
    <text evidence="1">The sequence shown here is derived from an EMBL/GenBank/DDBJ whole genome shotgun (WGS) entry which is preliminary data.</text>
</comment>
<proteinExistence type="predicted"/>